<keyword evidence="5 11" id="KW-0949">S-adenosyl-L-methionine</keyword>
<keyword evidence="2 11" id="KW-0004">4Fe-4S</keyword>
<evidence type="ECO:0000256" key="7">
    <source>
        <dbReference type="ARBA" id="ARBA00022723"/>
    </source>
</evidence>
<dbReference type="Proteomes" id="UP000253490">
    <property type="component" value="Unassembled WGS sequence"/>
</dbReference>
<dbReference type="EC" id="2.8.4.3" evidence="10 11"/>
<evidence type="ECO:0000313" key="16">
    <source>
        <dbReference type="Proteomes" id="UP000253490"/>
    </source>
</evidence>
<evidence type="ECO:0000256" key="3">
    <source>
        <dbReference type="ARBA" id="ARBA00022490"/>
    </source>
</evidence>
<evidence type="ECO:0000256" key="2">
    <source>
        <dbReference type="ARBA" id="ARBA00022485"/>
    </source>
</evidence>
<feature type="binding site" evidence="11">
    <location>
        <position position="13"/>
    </location>
    <ligand>
        <name>[4Fe-4S] cluster</name>
        <dbReference type="ChEBI" id="CHEBI:49883"/>
        <label>1</label>
    </ligand>
</feature>
<dbReference type="PANTHER" id="PTHR43020">
    <property type="entry name" value="CDK5 REGULATORY SUBUNIT-ASSOCIATED PROTEIN 1"/>
    <property type="match status" value="1"/>
</dbReference>
<dbReference type="GO" id="GO:0005829">
    <property type="term" value="C:cytosol"/>
    <property type="evidence" value="ECO:0007669"/>
    <property type="project" value="TreeGrafter"/>
</dbReference>
<dbReference type="InterPro" id="IPR002792">
    <property type="entry name" value="TRAM_dom"/>
</dbReference>
<dbReference type="GO" id="GO:0046872">
    <property type="term" value="F:metal ion binding"/>
    <property type="evidence" value="ECO:0007669"/>
    <property type="project" value="UniProtKB-KW"/>
</dbReference>
<evidence type="ECO:0000256" key="9">
    <source>
        <dbReference type="ARBA" id="ARBA00023014"/>
    </source>
</evidence>
<dbReference type="InterPro" id="IPR013848">
    <property type="entry name" value="Methylthiotransferase_N"/>
</dbReference>
<feature type="binding site" evidence="11">
    <location>
        <position position="49"/>
    </location>
    <ligand>
        <name>[4Fe-4S] cluster</name>
        <dbReference type="ChEBI" id="CHEBI:49883"/>
        <label>1</label>
    </ligand>
</feature>
<dbReference type="SUPFAM" id="SSF102114">
    <property type="entry name" value="Radical SAM enzymes"/>
    <property type="match status" value="1"/>
</dbReference>
<dbReference type="Pfam" id="PF04055">
    <property type="entry name" value="Radical_SAM"/>
    <property type="match status" value="1"/>
</dbReference>
<sequence length="440" mass="50204">MLEKYFKIMTYGCQMNENDSEKISGLLKDLGYQPTDEDNKADMVILNTCSVRENANDKFFGHLGKYKKLKEQKPNLILSICGCMMQQEEIVNEIKRKYRFVDLIFGTHNIHVFPDLLSDFLERREMVVNVWEDGEQIVEGLPTDRKYSFKAYVSIMNGCNNFCSYCIVPYTRGRERSREPENIVKEVQSLAQSGCKEITLLGQNVNSYGKTLDNPISFAGLLRKLCKVDGIERIRFMTSHPKDLSDELIETIAEEEKVCNHIHLPFQAGNSRILKVMNRKYTKEDYLALVEKIRKRIPNIAISTDIIVGFPGETEEEFQDTIDVVQKCKFDSAFTFLYSVRGGTPAEKMEEQIDEDVKHDRLNRLLDVQNDIGRELNSVYDGEEVLVLVEGPSKNNPNKLAGRTDTNKLVNFTGDEGSIGQIVKVKITGIKSFSLDGVQV</sequence>
<feature type="binding site" evidence="11">
    <location>
        <position position="159"/>
    </location>
    <ligand>
        <name>[4Fe-4S] cluster</name>
        <dbReference type="ChEBI" id="CHEBI:49883"/>
        <label>2</label>
        <note>4Fe-4S-S-AdoMet</note>
    </ligand>
</feature>
<dbReference type="Gene3D" id="3.80.30.20">
    <property type="entry name" value="tm_1862 like domain"/>
    <property type="match status" value="1"/>
</dbReference>
<evidence type="ECO:0000256" key="8">
    <source>
        <dbReference type="ARBA" id="ARBA00023004"/>
    </source>
</evidence>
<comment type="subunit">
    <text evidence="11">Monomer.</text>
</comment>
<gene>
    <name evidence="11" type="primary">miaB</name>
    <name evidence="15" type="ORF">DES36_11360</name>
</gene>
<proteinExistence type="inferred from homology"/>
<dbReference type="OrthoDB" id="9805215at2"/>
<dbReference type="InterPro" id="IPR023404">
    <property type="entry name" value="rSAM_horseshoe"/>
</dbReference>
<dbReference type="NCBIfam" id="TIGR00089">
    <property type="entry name" value="MiaB/RimO family radical SAM methylthiotransferase"/>
    <property type="match status" value="1"/>
</dbReference>
<dbReference type="SFLD" id="SFLDF00273">
    <property type="entry name" value="(dimethylallyl)adenosine_tRNA"/>
    <property type="match status" value="1"/>
</dbReference>
<dbReference type="InterPro" id="IPR005839">
    <property type="entry name" value="Methylthiotransferase"/>
</dbReference>
<dbReference type="Gene3D" id="3.40.50.12160">
    <property type="entry name" value="Methylthiotransferase, N-terminal domain"/>
    <property type="match status" value="1"/>
</dbReference>
<dbReference type="HAMAP" id="MF_01864">
    <property type="entry name" value="tRNA_metthiotr_MiaB"/>
    <property type="match status" value="1"/>
</dbReference>
<dbReference type="EMBL" id="QNRX01000013">
    <property type="protein sequence ID" value="RBP61842.1"/>
    <property type="molecule type" value="Genomic_DNA"/>
</dbReference>
<name>A0A366I516_9FIRM</name>
<dbReference type="SFLD" id="SFLDG01061">
    <property type="entry name" value="methylthiotransferase"/>
    <property type="match status" value="1"/>
</dbReference>
<comment type="catalytic activity">
    <reaction evidence="11">
        <text>N(6)-dimethylallyladenosine(37) in tRNA + (sulfur carrier)-SH + AH2 + 2 S-adenosyl-L-methionine = 2-methylsulfanyl-N(6)-dimethylallyladenosine(37) in tRNA + (sulfur carrier)-H + 5'-deoxyadenosine + L-methionine + A + S-adenosyl-L-homocysteine + 2 H(+)</text>
        <dbReference type="Rhea" id="RHEA:37067"/>
        <dbReference type="Rhea" id="RHEA-COMP:10375"/>
        <dbReference type="Rhea" id="RHEA-COMP:10376"/>
        <dbReference type="Rhea" id="RHEA-COMP:14737"/>
        <dbReference type="Rhea" id="RHEA-COMP:14739"/>
        <dbReference type="ChEBI" id="CHEBI:13193"/>
        <dbReference type="ChEBI" id="CHEBI:15378"/>
        <dbReference type="ChEBI" id="CHEBI:17319"/>
        <dbReference type="ChEBI" id="CHEBI:17499"/>
        <dbReference type="ChEBI" id="CHEBI:29917"/>
        <dbReference type="ChEBI" id="CHEBI:57844"/>
        <dbReference type="ChEBI" id="CHEBI:57856"/>
        <dbReference type="ChEBI" id="CHEBI:59789"/>
        <dbReference type="ChEBI" id="CHEBI:64428"/>
        <dbReference type="ChEBI" id="CHEBI:74415"/>
        <dbReference type="ChEBI" id="CHEBI:74417"/>
        <dbReference type="EC" id="2.8.4.3"/>
    </reaction>
</comment>
<comment type="similarity">
    <text evidence="11">Belongs to the methylthiotransferase family. MiaB subfamily.</text>
</comment>
<keyword evidence="6 11" id="KW-0819">tRNA processing</keyword>
<reference evidence="15 16" key="1">
    <citation type="submission" date="2018-06" db="EMBL/GenBank/DDBJ databases">
        <title>Genomic Encyclopedia of Type Strains, Phase IV (KMG-IV): sequencing the most valuable type-strain genomes for metagenomic binning, comparative biology and taxonomic classification.</title>
        <authorList>
            <person name="Goeker M."/>
        </authorList>
    </citation>
    <scope>NUCLEOTIDE SEQUENCE [LARGE SCALE GENOMIC DNA]</scope>
    <source>
        <strain evidence="15 16">DSM 22112</strain>
    </source>
</reference>
<dbReference type="InterPro" id="IPR006463">
    <property type="entry name" value="MiaB_methiolase"/>
</dbReference>
<dbReference type="AlphaFoldDB" id="A0A366I516"/>
<dbReference type="Pfam" id="PF00919">
    <property type="entry name" value="UPF0004"/>
    <property type="match status" value="1"/>
</dbReference>
<evidence type="ECO:0000256" key="4">
    <source>
        <dbReference type="ARBA" id="ARBA00022679"/>
    </source>
</evidence>
<feature type="binding site" evidence="11">
    <location>
        <position position="83"/>
    </location>
    <ligand>
        <name>[4Fe-4S] cluster</name>
        <dbReference type="ChEBI" id="CHEBI:49883"/>
        <label>1</label>
    </ligand>
</feature>
<evidence type="ECO:0000313" key="15">
    <source>
        <dbReference type="EMBL" id="RBP61842.1"/>
    </source>
</evidence>
<dbReference type="RefSeq" id="WP_113921117.1">
    <property type="nucleotide sequence ID" value="NZ_CALNCS010000010.1"/>
</dbReference>
<comment type="cofactor">
    <cofactor evidence="11">
        <name>[4Fe-4S] cluster</name>
        <dbReference type="ChEBI" id="CHEBI:49883"/>
    </cofactor>
    <text evidence="11">Binds 2 [4Fe-4S] clusters. One cluster is coordinated with 3 cysteines and an exchangeable S-adenosyl-L-methionine.</text>
</comment>
<evidence type="ECO:0000259" key="13">
    <source>
        <dbReference type="PROSITE" id="PS51449"/>
    </source>
</evidence>
<dbReference type="Pfam" id="PF01938">
    <property type="entry name" value="TRAM"/>
    <property type="match status" value="1"/>
</dbReference>
<protein>
    <recommendedName>
        <fullName evidence="10 11">tRNA-2-methylthio-N(6)-dimethylallyladenosine synthase</fullName>
        <ecNumber evidence="10 11">2.8.4.3</ecNumber>
    </recommendedName>
    <alternativeName>
        <fullName evidence="11">(Dimethylallyl)adenosine tRNA methylthiotransferase MiaB</fullName>
    </alternativeName>
    <alternativeName>
        <fullName evidence="11">tRNA-i(6)A37 methylthiotransferase</fullName>
    </alternativeName>
</protein>
<feature type="domain" description="MTTase N-terminal" evidence="13">
    <location>
        <begin position="4"/>
        <end position="122"/>
    </location>
</feature>
<dbReference type="SMART" id="SM00729">
    <property type="entry name" value="Elp3"/>
    <property type="match status" value="1"/>
</dbReference>
<evidence type="ECO:0000259" key="14">
    <source>
        <dbReference type="PROSITE" id="PS51918"/>
    </source>
</evidence>
<keyword evidence="16" id="KW-1185">Reference proteome</keyword>
<comment type="subcellular location">
    <subcellularLocation>
        <location evidence="11">Cytoplasm</location>
    </subcellularLocation>
</comment>
<dbReference type="FunFam" id="3.40.50.12160:FF:000006">
    <property type="entry name" value="tRNA-2-methylthio-N(6)-dimethylallyladenosine synthase"/>
    <property type="match status" value="1"/>
</dbReference>
<dbReference type="GO" id="GO:0051539">
    <property type="term" value="F:4 iron, 4 sulfur cluster binding"/>
    <property type="evidence" value="ECO:0007669"/>
    <property type="project" value="UniProtKB-UniRule"/>
</dbReference>
<dbReference type="PROSITE" id="PS50926">
    <property type="entry name" value="TRAM"/>
    <property type="match status" value="1"/>
</dbReference>
<dbReference type="InterPro" id="IPR020612">
    <property type="entry name" value="Methylthiotransferase_CS"/>
</dbReference>
<feature type="binding site" evidence="11">
    <location>
        <position position="163"/>
    </location>
    <ligand>
        <name>[4Fe-4S] cluster</name>
        <dbReference type="ChEBI" id="CHEBI:49883"/>
        <label>2</label>
        <note>4Fe-4S-S-AdoMet</note>
    </ligand>
</feature>
<evidence type="ECO:0000256" key="1">
    <source>
        <dbReference type="ARBA" id="ARBA00003234"/>
    </source>
</evidence>
<dbReference type="GO" id="GO:0035597">
    <property type="term" value="F:tRNA-2-methylthio-N(6)-dimethylallyladenosine(37) synthase activity"/>
    <property type="evidence" value="ECO:0007669"/>
    <property type="project" value="UniProtKB-EC"/>
</dbReference>
<feature type="domain" description="TRAM" evidence="12">
    <location>
        <begin position="378"/>
        <end position="440"/>
    </location>
</feature>
<dbReference type="PROSITE" id="PS51449">
    <property type="entry name" value="MTTASE_N"/>
    <property type="match status" value="1"/>
</dbReference>
<dbReference type="FunFam" id="3.80.30.20:FF:000001">
    <property type="entry name" value="tRNA-2-methylthio-N(6)-dimethylallyladenosine synthase 2"/>
    <property type="match status" value="1"/>
</dbReference>
<comment type="caution">
    <text evidence="15">The sequence shown here is derived from an EMBL/GenBank/DDBJ whole genome shotgun (WGS) entry which is preliminary data.</text>
</comment>
<dbReference type="NCBIfam" id="TIGR01574">
    <property type="entry name" value="miaB-methiolase"/>
    <property type="match status" value="1"/>
</dbReference>
<dbReference type="InterPro" id="IPR007197">
    <property type="entry name" value="rSAM"/>
</dbReference>
<dbReference type="PROSITE" id="PS51918">
    <property type="entry name" value="RADICAL_SAM"/>
    <property type="match status" value="1"/>
</dbReference>
<feature type="binding site" evidence="11">
    <location>
        <position position="166"/>
    </location>
    <ligand>
        <name>[4Fe-4S] cluster</name>
        <dbReference type="ChEBI" id="CHEBI:49883"/>
        <label>2</label>
        <note>4Fe-4S-S-AdoMet</note>
    </ligand>
</feature>
<dbReference type="PANTHER" id="PTHR43020:SF2">
    <property type="entry name" value="MITOCHONDRIAL TRNA METHYLTHIOTRANSFERASE CDK5RAP1"/>
    <property type="match status" value="1"/>
</dbReference>
<dbReference type="SFLD" id="SFLDS00029">
    <property type="entry name" value="Radical_SAM"/>
    <property type="match status" value="1"/>
</dbReference>
<comment type="function">
    <text evidence="1 11">Catalyzes the methylthiolation of N6-(dimethylallyl)adenosine (i(6)A), leading to the formation of 2-methylthio-N6-(dimethylallyl)adenosine (ms(2)i(6)A) at position 37 in tRNAs that read codons beginning with uridine.</text>
</comment>
<dbReference type="CDD" id="cd01335">
    <property type="entry name" value="Radical_SAM"/>
    <property type="match status" value="1"/>
</dbReference>
<evidence type="ECO:0000256" key="10">
    <source>
        <dbReference type="ARBA" id="ARBA00033765"/>
    </source>
</evidence>
<dbReference type="InterPro" id="IPR058240">
    <property type="entry name" value="rSAM_sf"/>
</dbReference>
<keyword evidence="9 11" id="KW-0411">Iron-sulfur</keyword>
<evidence type="ECO:0000259" key="12">
    <source>
        <dbReference type="PROSITE" id="PS50926"/>
    </source>
</evidence>
<evidence type="ECO:0000256" key="5">
    <source>
        <dbReference type="ARBA" id="ARBA00022691"/>
    </source>
</evidence>
<evidence type="ECO:0000256" key="6">
    <source>
        <dbReference type="ARBA" id="ARBA00022694"/>
    </source>
</evidence>
<accession>A0A366I516</accession>
<dbReference type="SFLD" id="SFLDG01082">
    <property type="entry name" value="B12-binding_domain_containing"/>
    <property type="match status" value="1"/>
</dbReference>
<feature type="domain" description="Radical SAM core" evidence="14">
    <location>
        <begin position="145"/>
        <end position="375"/>
    </location>
</feature>
<keyword evidence="3 11" id="KW-0963">Cytoplasm</keyword>
<organism evidence="15 16">
    <name type="scientific">Alkalibaculum bacchi</name>
    <dbReference type="NCBI Taxonomy" id="645887"/>
    <lineage>
        <taxon>Bacteria</taxon>
        <taxon>Bacillati</taxon>
        <taxon>Bacillota</taxon>
        <taxon>Clostridia</taxon>
        <taxon>Eubacteriales</taxon>
        <taxon>Eubacteriaceae</taxon>
        <taxon>Alkalibaculum</taxon>
    </lineage>
</organism>
<evidence type="ECO:0000256" key="11">
    <source>
        <dbReference type="HAMAP-Rule" id="MF_01864"/>
    </source>
</evidence>
<keyword evidence="4 11" id="KW-0808">Transferase</keyword>
<dbReference type="PROSITE" id="PS01278">
    <property type="entry name" value="MTTASE_RADICAL"/>
    <property type="match status" value="1"/>
</dbReference>
<keyword evidence="7 11" id="KW-0479">Metal-binding</keyword>
<dbReference type="InterPro" id="IPR038135">
    <property type="entry name" value="Methylthiotransferase_N_sf"/>
</dbReference>
<dbReference type="InterPro" id="IPR006638">
    <property type="entry name" value="Elp3/MiaA/NifB-like_rSAM"/>
</dbReference>
<keyword evidence="8 11" id="KW-0408">Iron</keyword>